<name>A0A5C3KKH6_COPMA</name>
<protein>
    <recommendedName>
        <fullName evidence="1">BTB domain-containing protein</fullName>
    </recommendedName>
</protein>
<dbReference type="Gene3D" id="3.30.710.10">
    <property type="entry name" value="Potassium Channel Kv1.1, Chain A"/>
    <property type="match status" value="1"/>
</dbReference>
<evidence type="ECO:0000313" key="2">
    <source>
        <dbReference type="EMBL" id="TFK20740.1"/>
    </source>
</evidence>
<feature type="domain" description="BTB" evidence="1">
    <location>
        <begin position="29"/>
        <end position="136"/>
    </location>
</feature>
<dbReference type="Proteomes" id="UP000307440">
    <property type="component" value="Unassembled WGS sequence"/>
</dbReference>
<keyword evidence="3" id="KW-1185">Reference proteome</keyword>
<dbReference type="InterPro" id="IPR011333">
    <property type="entry name" value="SKP1/BTB/POZ_sf"/>
</dbReference>
<sequence>MDTILEPIEIPEAFVAPAPVRHRSFYFENCIFLVEGTLFAIPKFRFQKLSPIFSAMFSVPTGDVVEGTSDSAPIVLEGVKKVDFERLLAIMYPTYEISSSAASSTSPLTTSEEWISVLKLATLWEMEKIRKLAIHHLSCTGMLSSTQKVQLAREYRVRKWFVEGITNITRSPTLENYSLEVLATELGWEAAAKILWINYPHKPL</sequence>
<dbReference type="OrthoDB" id="2593747at2759"/>
<feature type="non-terminal residue" evidence="2">
    <location>
        <position position="204"/>
    </location>
</feature>
<evidence type="ECO:0000259" key="1">
    <source>
        <dbReference type="Pfam" id="PF00651"/>
    </source>
</evidence>
<evidence type="ECO:0000313" key="3">
    <source>
        <dbReference type="Proteomes" id="UP000307440"/>
    </source>
</evidence>
<dbReference type="SUPFAM" id="SSF54695">
    <property type="entry name" value="POZ domain"/>
    <property type="match status" value="1"/>
</dbReference>
<reference evidence="2 3" key="1">
    <citation type="journal article" date="2019" name="Nat. Ecol. Evol.">
        <title>Megaphylogeny resolves global patterns of mushroom evolution.</title>
        <authorList>
            <person name="Varga T."/>
            <person name="Krizsan K."/>
            <person name="Foldi C."/>
            <person name="Dima B."/>
            <person name="Sanchez-Garcia M."/>
            <person name="Sanchez-Ramirez S."/>
            <person name="Szollosi G.J."/>
            <person name="Szarkandi J.G."/>
            <person name="Papp V."/>
            <person name="Albert L."/>
            <person name="Andreopoulos W."/>
            <person name="Angelini C."/>
            <person name="Antonin V."/>
            <person name="Barry K.W."/>
            <person name="Bougher N.L."/>
            <person name="Buchanan P."/>
            <person name="Buyck B."/>
            <person name="Bense V."/>
            <person name="Catcheside P."/>
            <person name="Chovatia M."/>
            <person name="Cooper J."/>
            <person name="Damon W."/>
            <person name="Desjardin D."/>
            <person name="Finy P."/>
            <person name="Geml J."/>
            <person name="Haridas S."/>
            <person name="Hughes K."/>
            <person name="Justo A."/>
            <person name="Karasinski D."/>
            <person name="Kautmanova I."/>
            <person name="Kiss B."/>
            <person name="Kocsube S."/>
            <person name="Kotiranta H."/>
            <person name="LaButti K.M."/>
            <person name="Lechner B.E."/>
            <person name="Liimatainen K."/>
            <person name="Lipzen A."/>
            <person name="Lukacs Z."/>
            <person name="Mihaltcheva S."/>
            <person name="Morgado L.N."/>
            <person name="Niskanen T."/>
            <person name="Noordeloos M.E."/>
            <person name="Ohm R.A."/>
            <person name="Ortiz-Santana B."/>
            <person name="Ovrebo C."/>
            <person name="Racz N."/>
            <person name="Riley R."/>
            <person name="Savchenko A."/>
            <person name="Shiryaev A."/>
            <person name="Soop K."/>
            <person name="Spirin V."/>
            <person name="Szebenyi C."/>
            <person name="Tomsovsky M."/>
            <person name="Tulloss R.E."/>
            <person name="Uehling J."/>
            <person name="Grigoriev I.V."/>
            <person name="Vagvolgyi C."/>
            <person name="Papp T."/>
            <person name="Martin F.M."/>
            <person name="Miettinen O."/>
            <person name="Hibbett D.S."/>
            <person name="Nagy L.G."/>
        </authorList>
    </citation>
    <scope>NUCLEOTIDE SEQUENCE [LARGE SCALE GENOMIC DNA]</scope>
    <source>
        <strain evidence="2 3">CBS 121175</strain>
    </source>
</reference>
<proteinExistence type="predicted"/>
<gene>
    <name evidence="2" type="ORF">FA15DRAFT_646591</name>
</gene>
<organism evidence="2 3">
    <name type="scientific">Coprinopsis marcescibilis</name>
    <name type="common">Agaric fungus</name>
    <name type="synonym">Psathyrella marcescibilis</name>
    <dbReference type="NCBI Taxonomy" id="230819"/>
    <lineage>
        <taxon>Eukaryota</taxon>
        <taxon>Fungi</taxon>
        <taxon>Dikarya</taxon>
        <taxon>Basidiomycota</taxon>
        <taxon>Agaricomycotina</taxon>
        <taxon>Agaricomycetes</taxon>
        <taxon>Agaricomycetidae</taxon>
        <taxon>Agaricales</taxon>
        <taxon>Agaricineae</taxon>
        <taxon>Psathyrellaceae</taxon>
        <taxon>Coprinopsis</taxon>
    </lineage>
</organism>
<dbReference type="AlphaFoldDB" id="A0A5C3KKH6"/>
<dbReference type="Pfam" id="PF00651">
    <property type="entry name" value="BTB"/>
    <property type="match status" value="1"/>
</dbReference>
<dbReference type="EMBL" id="ML210289">
    <property type="protein sequence ID" value="TFK20740.1"/>
    <property type="molecule type" value="Genomic_DNA"/>
</dbReference>
<accession>A0A5C3KKH6</accession>
<dbReference type="STRING" id="230819.A0A5C3KKH6"/>
<dbReference type="InterPro" id="IPR000210">
    <property type="entry name" value="BTB/POZ_dom"/>
</dbReference>